<name>A0A1M6DA39_9RHOB</name>
<proteinExistence type="predicted"/>
<keyword evidence="2" id="KW-1185">Reference proteome</keyword>
<gene>
    <name evidence="1" type="ORF">SAMN05444000_102269</name>
</gene>
<dbReference type="AlphaFoldDB" id="A0A1M6DA39"/>
<protein>
    <submittedName>
        <fullName evidence="1">Uncharacterized protein</fullName>
    </submittedName>
</protein>
<evidence type="ECO:0000313" key="1">
    <source>
        <dbReference type="EMBL" id="SHI70122.1"/>
    </source>
</evidence>
<sequence>MIRDMHACEKRRTAWDDNFEAAELHNDPGVFTAIKA</sequence>
<dbReference type="EMBL" id="FQZQ01000002">
    <property type="protein sequence ID" value="SHI70122.1"/>
    <property type="molecule type" value="Genomic_DNA"/>
</dbReference>
<dbReference type="RefSeq" id="WP_220387621.1">
    <property type="nucleotide sequence ID" value="NZ_FQZQ01000002.1"/>
</dbReference>
<dbReference type="STRING" id="1470563.SAMN05444000_102269"/>
<reference evidence="2" key="1">
    <citation type="submission" date="2016-11" db="EMBL/GenBank/DDBJ databases">
        <authorList>
            <person name="Varghese N."/>
            <person name="Submissions S."/>
        </authorList>
    </citation>
    <scope>NUCLEOTIDE SEQUENCE [LARGE SCALE GENOMIC DNA]</scope>
    <source>
        <strain evidence="2">DSM 100564</strain>
    </source>
</reference>
<dbReference type="Proteomes" id="UP000183982">
    <property type="component" value="Unassembled WGS sequence"/>
</dbReference>
<accession>A0A1M6DA39</accession>
<organism evidence="1 2">
    <name type="scientific">Shimia gijangensis</name>
    <dbReference type="NCBI Taxonomy" id="1470563"/>
    <lineage>
        <taxon>Bacteria</taxon>
        <taxon>Pseudomonadati</taxon>
        <taxon>Pseudomonadota</taxon>
        <taxon>Alphaproteobacteria</taxon>
        <taxon>Rhodobacterales</taxon>
        <taxon>Roseobacteraceae</taxon>
    </lineage>
</organism>
<evidence type="ECO:0000313" key="2">
    <source>
        <dbReference type="Proteomes" id="UP000183982"/>
    </source>
</evidence>